<dbReference type="PANTHER" id="PTHR30065:SF1">
    <property type="entry name" value="SURFACE PRESENTATION OF ANTIGENS PROTEIN SPAR"/>
    <property type="match status" value="1"/>
</dbReference>
<feature type="transmembrane region" description="Helical" evidence="7">
    <location>
        <begin position="70"/>
        <end position="93"/>
    </location>
</feature>
<dbReference type="InterPro" id="IPR002010">
    <property type="entry name" value="T3SS_IM_R"/>
</dbReference>
<keyword evidence="9" id="KW-1185">Reference proteome</keyword>
<evidence type="ECO:0000313" key="9">
    <source>
        <dbReference type="Proteomes" id="UP000829194"/>
    </source>
</evidence>
<dbReference type="RefSeq" id="WP_057944493.1">
    <property type="nucleotide sequence ID" value="NZ_CP011131.1"/>
</dbReference>
<dbReference type="PANTHER" id="PTHR30065">
    <property type="entry name" value="FLAGELLAR BIOSYNTHETIC PROTEIN FLIR"/>
    <property type="match status" value="1"/>
</dbReference>
<feature type="transmembrane region" description="Helical" evidence="7">
    <location>
        <begin position="168"/>
        <end position="193"/>
    </location>
</feature>
<organism evidence="8 9">
    <name type="scientific">Lysobacter gummosus</name>
    <dbReference type="NCBI Taxonomy" id="262324"/>
    <lineage>
        <taxon>Bacteria</taxon>
        <taxon>Pseudomonadati</taxon>
        <taxon>Pseudomonadota</taxon>
        <taxon>Gammaproteobacteria</taxon>
        <taxon>Lysobacterales</taxon>
        <taxon>Lysobacteraceae</taxon>
        <taxon>Lysobacter</taxon>
    </lineage>
</organism>
<keyword evidence="8" id="KW-0969">Cilium</keyword>
<evidence type="ECO:0000256" key="2">
    <source>
        <dbReference type="ARBA" id="ARBA00009772"/>
    </source>
</evidence>
<feature type="transmembrane region" description="Helical" evidence="7">
    <location>
        <begin position="213"/>
        <end position="234"/>
    </location>
</feature>
<dbReference type="PRINTS" id="PR00953">
    <property type="entry name" value="TYPE3IMRPROT"/>
</dbReference>
<proteinExistence type="inferred from homology"/>
<feature type="transmembrane region" description="Helical" evidence="7">
    <location>
        <begin position="34"/>
        <end position="50"/>
    </location>
</feature>
<evidence type="ECO:0000256" key="4">
    <source>
        <dbReference type="ARBA" id="ARBA00022692"/>
    </source>
</evidence>
<evidence type="ECO:0000256" key="6">
    <source>
        <dbReference type="ARBA" id="ARBA00023136"/>
    </source>
</evidence>
<keyword evidence="8" id="KW-0282">Flagellum</keyword>
<feature type="transmembrane region" description="Helical" evidence="7">
    <location>
        <begin position="114"/>
        <end position="131"/>
    </location>
</feature>
<comment type="similarity">
    <text evidence="2">Belongs to the FliR/MopE/SpaR family.</text>
</comment>
<gene>
    <name evidence="8" type="ORF">MOV92_21225</name>
</gene>
<evidence type="ECO:0000256" key="7">
    <source>
        <dbReference type="SAM" id="Phobius"/>
    </source>
</evidence>
<sequence>MNAYVAAIALLSLRLGPVFVLSPPFSLIRVPQRVRVCLVLALSALLAPVLPMKLPATEGAFVVSALSEVLIGLTFALALQLAFAALSFAGRVLDVQAGYGLAMVIDPGTRAQSPLFGTIFVMAAAVIFFANNGHLELVRVLAASAHAMPIGLPMLAGSPQALVGYLSLVISTGFGAIAAVTVTLFLIDLTIALLSRALPQMNALMLGLQVKTIATLVMLTLSAGLLAPVALRLIRYSLDFMTSVSVSSGSAP</sequence>
<keyword evidence="3" id="KW-1003">Cell membrane</keyword>
<dbReference type="Proteomes" id="UP000829194">
    <property type="component" value="Chromosome"/>
</dbReference>
<evidence type="ECO:0000256" key="3">
    <source>
        <dbReference type="ARBA" id="ARBA00022475"/>
    </source>
</evidence>
<keyword evidence="5 7" id="KW-1133">Transmembrane helix</keyword>
<evidence type="ECO:0000256" key="5">
    <source>
        <dbReference type="ARBA" id="ARBA00022989"/>
    </source>
</evidence>
<dbReference type="Pfam" id="PF01311">
    <property type="entry name" value="Bac_export_1"/>
    <property type="match status" value="1"/>
</dbReference>
<protein>
    <submittedName>
        <fullName evidence="8">Flagellar biosynthetic protein FliR</fullName>
    </submittedName>
</protein>
<comment type="subcellular location">
    <subcellularLocation>
        <location evidence="1">Cell membrane</location>
        <topology evidence="1">Multi-pass membrane protein</topology>
    </subcellularLocation>
</comment>
<keyword evidence="8" id="KW-0966">Cell projection</keyword>
<keyword evidence="6 7" id="KW-0472">Membrane</keyword>
<evidence type="ECO:0000256" key="1">
    <source>
        <dbReference type="ARBA" id="ARBA00004651"/>
    </source>
</evidence>
<feature type="transmembrane region" description="Helical" evidence="7">
    <location>
        <begin position="6"/>
        <end position="27"/>
    </location>
</feature>
<accession>A0ABY3XD88</accession>
<keyword evidence="4 7" id="KW-0812">Transmembrane</keyword>
<dbReference type="EMBL" id="CP093547">
    <property type="protein sequence ID" value="UNP28962.1"/>
    <property type="molecule type" value="Genomic_DNA"/>
</dbReference>
<name>A0ABY3XD88_9GAMM</name>
<evidence type="ECO:0000313" key="8">
    <source>
        <dbReference type="EMBL" id="UNP28962.1"/>
    </source>
</evidence>
<reference evidence="8 9" key="1">
    <citation type="submission" date="2022-03" db="EMBL/GenBank/DDBJ databases">
        <title>Complete genome sequence of Lysobacter capsici VKM B-2533 and Lysobacter gummosus 10.1.1, promising sources of lytic agents.</title>
        <authorList>
            <person name="Tarlachkov S.V."/>
            <person name="Kudryakova I.V."/>
            <person name="Afoshin A.S."/>
            <person name="Leontyevskaya E.A."/>
            <person name="Leontyevskaya N.V."/>
        </authorList>
    </citation>
    <scope>NUCLEOTIDE SEQUENCE [LARGE SCALE GENOMIC DNA]</scope>
    <source>
        <strain evidence="8 9">10.1.1</strain>
    </source>
</reference>